<protein>
    <submittedName>
        <fullName evidence="1">Uncharacterized protein</fullName>
    </submittedName>
</protein>
<proteinExistence type="predicted"/>
<reference evidence="1" key="1">
    <citation type="journal article" date="2015" name="Nature">
        <title>Complex archaea that bridge the gap between prokaryotes and eukaryotes.</title>
        <authorList>
            <person name="Spang A."/>
            <person name="Saw J.H."/>
            <person name="Jorgensen S.L."/>
            <person name="Zaremba-Niedzwiedzka K."/>
            <person name="Martijn J."/>
            <person name="Lind A.E."/>
            <person name="van Eijk R."/>
            <person name="Schleper C."/>
            <person name="Guy L."/>
            <person name="Ettema T.J."/>
        </authorList>
    </citation>
    <scope>NUCLEOTIDE SEQUENCE</scope>
</reference>
<accession>A0A0F8Y187</accession>
<gene>
    <name evidence="1" type="ORF">LCGC14_2877730</name>
</gene>
<feature type="non-terminal residue" evidence="1">
    <location>
        <position position="78"/>
    </location>
</feature>
<organism evidence="1">
    <name type="scientific">marine sediment metagenome</name>
    <dbReference type="NCBI Taxonomy" id="412755"/>
    <lineage>
        <taxon>unclassified sequences</taxon>
        <taxon>metagenomes</taxon>
        <taxon>ecological metagenomes</taxon>
    </lineage>
</organism>
<name>A0A0F8Y187_9ZZZZ</name>
<evidence type="ECO:0000313" key="1">
    <source>
        <dbReference type="EMBL" id="KKK75038.1"/>
    </source>
</evidence>
<dbReference type="AlphaFoldDB" id="A0A0F8Y187"/>
<comment type="caution">
    <text evidence="1">The sequence shown here is derived from an EMBL/GenBank/DDBJ whole genome shotgun (WGS) entry which is preliminary data.</text>
</comment>
<dbReference type="EMBL" id="LAZR01056041">
    <property type="protein sequence ID" value="KKK75038.1"/>
    <property type="molecule type" value="Genomic_DNA"/>
</dbReference>
<sequence>MKKWMMVLLAASVLLQGTLNTVTAQHKHRTDKESHKIICYYSDSLNVGYFPPPEQVVSHIIEGLWLIGHIGLHPPCSQ</sequence>